<evidence type="ECO:0000259" key="4">
    <source>
        <dbReference type="PROSITE" id="PS51460"/>
    </source>
</evidence>
<dbReference type="Proteomes" id="UP000759131">
    <property type="component" value="Unassembled WGS sequence"/>
</dbReference>
<dbReference type="PANTHER" id="PTHR46756">
    <property type="entry name" value="TRANSGELIN"/>
    <property type="match status" value="1"/>
</dbReference>
<protein>
    <recommendedName>
        <fullName evidence="4">GAR domain-containing protein</fullName>
    </recommendedName>
</protein>
<dbReference type="AlphaFoldDB" id="A0A7R9KKH6"/>
<dbReference type="EMBL" id="CAJPIZ010002606">
    <property type="protein sequence ID" value="CAG2105264.1"/>
    <property type="molecule type" value="Genomic_DNA"/>
</dbReference>
<dbReference type="GO" id="GO:0008017">
    <property type="term" value="F:microtubule binding"/>
    <property type="evidence" value="ECO:0007669"/>
    <property type="project" value="InterPro"/>
</dbReference>
<dbReference type="PANTHER" id="PTHR46756:SF18">
    <property type="entry name" value="GAS2-LIKE PROTEIN PICKLED EGGS"/>
    <property type="match status" value="1"/>
</dbReference>
<sequence length="181" mass="20281">MLIAKSYYGREAHQGIQRLSEGKYRIANRIVFVRLLKARHVMVRVGGGWTTLSHFLERHGGDPNQEISAADLLPLDTRAIRVSPRRRSYAPLVSTTAQTTPTPNAPTFGRYVSSTPLVICRLQRKSALNDHNYPSTSAFINRDLLSSTSTDTPGVDWRGDRYSPNGWLPSRHSITKHTANI</sequence>
<dbReference type="GO" id="GO:0008093">
    <property type="term" value="F:cytoskeletal anchor activity"/>
    <property type="evidence" value="ECO:0007669"/>
    <property type="project" value="TreeGrafter"/>
</dbReference>
<name>A0A7R9KKH6_9ACAR</name>
<dbReference type="EMBL" id="OC857181">
    <property type="protein sequence ID" value="CAD7624834.1"/>
    <property type="molecule type" value="Genomic_DNA"/>
</dbReference>
<dbReference type="InterPro" id="IPR036534">
    <property type="entry name" value="GAR_dom_sf"/>
</dbReference>
<gene>
    <name evidence="5" type="ORF">OSB1V03_LOCUS5273</name>
</gene>
<dbReference type="SMART" id="SM00243">
    <property type="entry name" value="GAS2"/>
    <property type="match status" value="1"/>
</dbReference>
<comment type="subcellular location">
    <subcellularLocation>
        <location evidence="1">Cytoplasm</location>
        <location evidence="1">Cytoskeleton</location>
    </subcellularLocation>
</comment>
<dbReference type="SUPFAM" id="SSF143575">
    <property type="entry name" value="GAS2 domain-like"/>
    <property type="match status" value="1"/>
</dbReference>
<reference evidence="5" key="1">
    <citation type="submission" date="2020-11" db="EMBL/GenBank/DDBJ databases">
        <authorList>
            <person name="Tran Van P."/>
        </authorList>
    </citation>
    <scope>NUCLEOTIDE SEQUENCE</scope>
</reference>
<dbReference type="Gene3D" id="3.30.920.20">
    <property type="entry name" value="Gas2-like domain"/>
    <property type="match status" value="1"/>
</dbReference>
<proteinExistence type="predicted"/>
<evidence type="ECO:0000256" key="1">
    <source>
        <dbReference type="ARBA" id="ARBA00004245"/>
    </source>
</evidence>
<dbReference type="Pfam" id="PF02187">
    <property type="entry name" value="GAS2"/>
    <property type="match status" value="1"/>
</dbReference>
<dbReference type="OrthoDB" id="206130at2759"/>
<organism evidence="5">
    <name type="scientific">Medioppia subpectinata</name>
    <dbReference type="NCBI Taxonomy" id="1979941"/>
    <lineage>
        <taxon>Eukaryota</taxon>
        <taxon>Metazoa</taxon>
        <taxon>Ecdysozoa</taxon>
        <taxon>Arthropoda</taxon>
        <taxon>Chelicerata</taxon>
        <taxon>Arachnida</taxon>
        <taxon>Acari</taxon>
        <taxon>Acariformes</taxon>
        <taxon>Sarcoptiformes</taxon>
        <taxon>Oribatida</taxon>
        <taxon>Brachypylina</taxon>
        <taxon>Oppioidea</taxon>
        <taxon>Oppiidae</taxon>
        <taxon>Medioppia</taxon>
    </lineage>
</organism>
<evidence type="ECO:0000313" key="5">
    <source>
        <dbReference type="EMBL" id="CAD7624834.1"/>
    </source>
</evidence>
<keyword evidence="6" id="KW-1185">Reference proteome</keyword>
<dbReference type="PROSITE" id="PS51460">
    <property type="entry name" value="GAR"/>
    <property type="match status" value="1"/>
</dbReference>
<keyword evidence="3" id="KW-0206">Cytoskeleton</keyword>
<feature type="domain" description="GAR" evidence="4">
    <location>
        <begin position="1"/>
        <end position="63"/>
    </location>
</feature>
<accession>A0A7R9KKH6</accession>
<evidence type="ECO:0000256" key="2">
    <source>
        <dbReference type="ARBA" id="ARBA00022490"/>
    </source>
</evidence>
<dbReference type="GO" id="GO:0005884">
    <property type="term" value="C:actin filament"/>
    <property type="evidence" value="ECO:0007669"/>
    <property type="project" value="TreeGrafter"/>
</dbReference>
<evidence type="ECO:0000256" key="3">
    <source>
        <dbReference type="ARBA" id="ARBA00023212"/>
    </source>
</evidence>
<dbReference type="InterPro" id="IPR003108">
    <property type="entry name" value="GAR_dom"/>
</dbReference>
<dbReference type="GO" id="GO:0051015">
    <property type="term" value="F:actin filament binding"/>
    <property type="evidence" value="ECO:0007669"/>
    <property type="project" value="TreeGrafter"/>
</dbReference>
<dbReference type="GO" id="GO:0051764">
    <property type="term" value="P:actin crosslink formation"/>
    <property type="evidence" value="ECO:0007669"/>
    <property type="project" value="TreeGrafter"/>
</dbReference>
<keyword evidence="2" id="KW-0963">Cytoplasm</keyword>
<evidence type="ECO:0000313" key="6">
    <source>
        <dbReference type="Proteomes" id="UP000759131"/>
    </source>
</evidence>